<dbReference type="Proteomes" id="UP000294513">
    <property type="component" value="Unassembled WGS sequence"/>
</dbReference>
<dbReference type="InterPro" id="IPR006059">
    <property type="entry name" value="SBP"/>
</dbReference>
<gene>
    <name evidence="5" type="ORF">E1298_11165</name>
</gene>
<organism evidence="5 6">
    <name type="scientific">Actinomadura rubrisoli</name>
    <dbReference type="NCBI Taxonomy" id="2530368"/>
    <lineage>
        <taxon>Bacteria</taxon>
        <taxon>Bacillati</taxon>
        <taxon>Actinomycetota</taxon>
        <taxon>Actinomycetes</taxon>
        <taxon>Streptosporangiales</taxon>
        <taxon>Thermomonosporaceae</taxon>
        <taxon>Actinomadura</taxon>
    </lineage>
</organism>
<dbReference type="OrthoDB" id="3495561at2"/>
<feature type="compositionally biased region" description="Basic and acidic residues" evidence="4">
    <location>
        <begin position="1"/>
        <end position="30"/>
    </location>
</feature>
<keyword evidence="3" id="KW-0732">Signal</keyword>
<dbReference type="SUPFAM" id="SSF53850">
    <property type="entry name" value="Periplasmic binding protein-like II"/>
    <property type="match status" value="1"/>
</dbReference>
<sequence>MVERVGRVEQAKQGEQAERAEKGEKGEQAGRARGRPQGRRRGQAVRRGRAGGRSGGRPGRRPRSRGGPPGTVRAAVALVLLAGGLAACSGGGGKPTLRWYINPDSGGQVKLAAACTKAAGGRYKITTSVLPNDATQQREQLVRRLAAKDSGLDIMSLDPVFVAEAANAGFLRPFPAGEAAQFTQGVFPPAVQNSTWEGKLYAAPFWANTQLLWYRKSAAQKAGIDPNAPDFTWDKLIDAALRTNTTVGVQGNKYEGYMVWINALLASAGGRVISDAERGDDASIDIDSPAGRQAATIISKLARSRAASPTLSTDIEEQARSLLNGPRGGFMVNWGYIWRAENGDAKDGVIPRDIPSDLGWARYPKVNPGQDSKPPFGGIELGIGAYGKYKNTFAVEAVKCITSTENMKFYMLDSGNPAARAEVFDDPEVKKEFPMAGLIRDSINAAATRPITPYYTDVSGAVQSRWHPPASVNPNSTPGRSDSFIRQVLRDQALL</sequence>
<proteinExistence type="inferred from homology"/>
<accession>A0A4R5C5A4</accession>
<dbReference type="AlphaFoldDB" id="A0A4R5C5A4"/>
<dbReference type="EMBL" id="SMKU01000041">
    <property type="protein sequence ID" value="TDD92104.1"/>
    <property type="molecule type" value="Genomic_DNA"/>
</dbReference>
<evidence type="ECO:0000256" key="1">
    <source>
        <dbReference type="ARBA" id="ARBA00008520"/>
    </source>
</evidence>
<comment type="caution">
    <text evidence="5">The sequence shown here is derived from an EMBL/GenBank/DDBJ whole genome shotgun (WGS) entry which is preliminary data.</text>
</comment>
<evidence type="ECO:0000313" key="6">
    <source>
        <dbReference type="Proteomes" id="UP000294513"/>
    </source>
</evidence>
<keyword evidence="6" id="KW-1185">Reference proteome</keyword>
<dbReference type="PANTHER" id="PTHR43649">
    <property type="entry name" value="ARABINOSE-BINDING PROTEIN-RELATED"/>
    <property type="match status" value="1"/>
</dbReference>
<dbReference type="Gene3D" id="3.40.190.10">
    <property type="entry name" value="Periplasmic binding protein-like II"/>
    <property type="match status" value="2"/>
</dbReference>
<name>A0A4R5C5A4_9ACTN</name>
<evidence type="ECO:0000256" key="3">
    <source>
        <dbReference type="ARBA" id="ARBA00022729"/>
    </source>
</evidence>
<comment type="similarity">
    <text evidence="1">Belongs to the bacterial solute-binding protein 1 family.</text>
</comment>
<dbReference type="Pfam" id="PF01547">
    <property type="entry name" value="SBP_bac_1"/>
    <property type="match status" value="1"/>
</dbReference>
<dbReference type="InterPro" id="IPR050490">
    <property type="entry name" value="Bact_solute-bd_prot1"/>
</dbReference>
<keyword evidence="2" id="KW-0813">Transport</keyword>
<reference evidence="5 6" key="1">
    <citation type="submission" date="2019-03" db="EMBL/GenBank/DDBJ databases">
        <title>Draft genome sequences of novel Actinobacteria.</title>
        <authorList>
            <person name="Sahin N."/>
            <person name="Ay H."/>
            <person name="Saygin H."/>
        </authorList>
    </citation>
    <scope>NUCLEOTIDE SEQUENCE [LARGE SCALE GENOMIC DNA]</scope>
    <source>
        <strain evidence="5 6">H3C3</strain>
    </source>
</reference>
<dbReference type="PANTHER" id="PTHR43649:SF34">
    <property type="entry name" value="ABC TRANSPORTER PERIPLASMIC-BINDING PROTEIN YCJN-RELATED"/>
    <property type="match status" value="1"/>
</dbReference>
<feature type="compositionally biased region" description="Basic residues" evidence="4">
    <location>
        <begin position="32"/>
        <end position="50"/>
    </location>
</feature>
<evidence type="ECO:0000313" key="5">
    <source>
        <dbReference type="EMBL" id="TDD92104.1"/>
    </source>
</evidence>
<feature type="region of interest" description="Disordered" evidence="4">
    <location>
        <begin position="1"/>
        <end position="70"/>
    </location>
</feature>
<protein>
    <submittedName>
        <fullName evidence="5">Extracellular solute-binding protein</fullName>
    </submittedName>
</protein>
<evidence type="ECO:0000256" key="2">
    <source>
        <dbReference type="ARBA" id="ARBA00022448"/>
    </source>
</evidence>
<evidence type="ECO:0000256" key="4">
    <source>
        <dbReference type="SAM" id="MobiDB-lite"/>
    </source>
</evidence>